<feature type="compositionally biased region" description="Basic and acidic residues" evidence="1">
    <location>
        <begin position="893"/>
        <end position="910"/>
    </location>
</feature>
<feature type="region of interest" description="Disordered" evidence="1">
    <location>
        <begin position="874"/>
        <end position="922"/>
    </location>
</feature>
<proteinExistence type="predicted"/>
<feature type="region of interest" description="Disordered" evidence="1">
    <location>
        <begin position="313"/>
        <end position="340"/>
    </location>
</feature>
<dbReference type="OrthoDB" id="3260793at2759"/>
<feature type="region of interest" description="Disordered" evidence="1">
    <location>
        <begin position="642"/>
        <end position="679"/>
    </location>
</feature>
<feature type="region of interest" description="Disordered" evidence="1">
    <location>
        <begin position="518"/>
        <end position="567"/>
    </location>
</feature>
<feature type="compositionally biased region" description="Basic and acidic residues" evidence="1">
    <location>
        <begin position="520"/>
        <end position="533"/>
    </location>
</feature>
<reference evidence="2 3" key="1">
    <citation type="submission" date="2014-04" db="EMBL/GenBank/DDBJ databases">
        <authorList>
            <consortium name="DOE Joint Genome Institute"/>
            <person name="Kuo A."/>
            <person name="Zuccaro A."/>
            <person name="Kohler A."/>
            <person name="Nagy L.G."/>
            <person name="Floudas D."/>
            <person name="Copeland A."/>
            <person name="Barry K.W."/>
            <person name="Cichocki N."/>
            <person name="Veneault-Fourrey C."/>
            <person name="LaButti K."/>
            <person name="Lindquist E.A."/>
            <person name="Lipzen A."/>
            <person name="Lundell T."/>
            <person name="Morin E."/>
            <person name="Murat C."/>
            <person name="Sun H."/>
            <person name="Tunlid A."/>
            <person name="Henrissat B."/>
            <person name="Grigoriev I.V."/>
            <person name="Hibbett D.S."/>
            <person name="Martin F."/>
            <person name="Nordberg H.P."/>
            <person name="Cantor M.N."/>
            <person name="Hua S.X."/>
        </authorList>
    </citation>
    <scope>NUCLEOTIDE SEQUENCE [LARGE SCALE GENOMIC DNA]</scope>
    <source>
        <strain evidence="2 3">MAFF 305830</strain>
    </source>
</reference>
<feature type="region of interest" description="Disordered" evidence="1">
    <location>
        <begin position="598"/>
        <end position="621"/>
    </location>
</feature>
<dbReference type="EMBL" id="KN824339">
    <property type="protein sequence ID" value="KIM23330.1"/>
    <property type="molecule type" value="Genomic_DNA"/>
</dbReference>
<feature type="region of interest" description="Disordered" evidence="1">
    <location>
        <begin position="150"/>
        <end position="179"/>
    </location>
</feature>
<feature type="compositionally biased region" description="Low complexity" evidence="1">
    <location>
        <begin position="604"/>
        <end position="621"/>
    </location>
</feature>
<feature type="compositionally biased region" description="Basic and acidic residues" evidence="1">
    <location>
        <begin position="548"/>
        <end position="564"/>
    </location>
</feature>
<dbReference type="AlphaFoldDB" id="A0A0C3AF93"/>
<name>A0A0C3AF93_SERVB</name>
<organism evidence="2 3">
    <name type="scientific">Serendipita vermifera MAFF 305830</name>
    <dbReference type="NCBI Taxonomy" id="933852"/>
    <lineage>
        <taxon>Eukaryota</taxon>
        <taxon>Fungi</taxon>
        <taxon>Dikarya</taxon>
        <taxon>Basidiomycota</taxon>
        <taxon>Agaricomycotina</taxon>
        <taxon>Agaricomycetes</taxon>
        <taxon>Sebacinales</taxon>
        <taxon>Serendipitaceae</taxon>
        <taxon>Serendipita</taxon>
    </lineage>
</organism>
<keyword evidence="3" id="KW-1185">Reference proteome</keyword>
<reference evidence="3" key="2">
    <citation type="submission" date="2015-01" db="EMBL/GenBank/DDBJ databases">
        <title>Evolutionary Origins and Diversification of the Mycorrhizal Mutualists.</title>
        <authorList>
            <consortium name="DOE Joint Genome Institute"/>
            <consortium name="Mycorrhizal Genomics Consortium"/>
            <person name="Kohler A."/>
            <person name="Kuo A."/>
            <person name="Nagy L.G."/>
            <person name="Floudas D."/>
            <person name="Copeland A."/>
            <person name="Barry K.W."/>
            <person name="Cichocki N."/>
            <person name="Veneault-Fourrey C."/>
            <person name="LaButti K."/>
            <person name="Lindquist E.A."/>
            <person name="Lipzen A."/>
            <person name="Lundell T."/>
            <person name="Morin E."/>
            <person name="Murat C."/>
            <person name="Riley R."/>
            <person name="Ohm R."/>
            <person name="Sun H."/>
            <person name="Tunlid A."/>
            <person name="Henrissat B."/>
            <person name="Grigoriev I.V."/>
            <person name="Hibbett D.S."/>
            <person name="Martin F."/>
        </authorList>
    </citation>
    <scope>NUCLEOTIDE SEQUENCE [LARGE SCALE GENOMIC DNA]</scope>
    <source>
        <strain evidence="3">MAFF 305830</strain>
    </source>
</reference>
<evidence type="ECO:0000256" key="1">
    <source>
        <dbReference type="SAM" id="MobiDB-lite"/>
    </source>
</evidence>
<evidence type="ECO:0000313" key="3">
    <source>
        <dbReference type="Proteomes" id="UP000054097"/>
    </source>
</evidence>
<accession>A0A0C3AF93</accession>
<feature type="compositionally biased region" description="Acidic residues" evidence="1">
    <location>
        <begin position="158"/>
        <end position="175"/>
    </location>
</feature>
<dbReference type="HOGENOM" id="CLU_282155_0_0_1"/>
<evidence type="ECO:0000313" key="2">
    <source>
        <dbReference type="EMBL" id="KIM23330.1"/>
    </source>
</evidence>
<gene>
    <name evidence="2" type="ORF">M408DRAFT_332417</name>
</gene>
<feature type="compositionally biased region" description="Polar residues" evidence="1">
    <location>
        <begin position="647"/>
        <end position="664"/>
    </location>
</feature>
<dbReference type="Proteomes" id="UP000054097">
    <property type="component" value="Unassembled WGS sequence"/>
</dbReference>
<protein>
    <submittedName>
        <fullName evidence="2">Uncharacterized protein</fullName>
    </submittedName>
</protein>
<sequence length="1108" mass="124668">MPPRSAFSEKQIVVRRFMDILAAGGIPLHPQSGHRYIKWNAFPDNVWDRGVYVRLPRELIFDNPNQTPEERITNSLHAPWSEDNVEIARAAMDAGEIKVLTRPAGRNVVFECFDQNGTAVDVGKWSKLELNTSRRIKRLKIRQIKEGVSDLGSSLGTDESDDDTEATETASEDEQAQGPQLREITDFLRQLYLSANLGFSNARVAWKELPRLLARRKLYMTGLPADCAPNIIDDEVDPLTTPASWNNEKCDKFLAAAHSGNIKLVRRDTNLLILFQLANDDGSITNTLLQYSPSWIQKNMQASIMNNPTLFQRQRRNPRETESHSRVPPGATVKSSGRGWVVVEESTDEDDDGTLADDPKEQRKQLRLRVSAQVQRQIVDFNIRGDGTEVVWNTLPIALANSNKYLSGIPVGGLPKIKDDKVIFQASHPSLWNGGVIEQMQTNIEAGKFQVHHRPPGRIVLFEVEDGDQKYDSTLGYSQEWLAINIPDPSLALQRTEALARAEQKKAKVAAATAHVYPSTKDKEEKKKSDKAFLMRRNSTPSNTTRIKKVDENAKKKEEQERARANATAFAKQRFAEAAMGSRPSKVSYSFDSGRKLSINSGASTPHSEPSGSSSQLGPQPQISATYSAESFTPAVHPRQAFKGKQRMSNTNGSGNYQHLTTSRPLEDQKRTQEWSFSSATTAPVGNYLPWSPGGSSLEPIQTPTVSTTFHPARSWPPPGYPHPQWSESKMEEFHSLLARFFDRHALGTKVGGIPWRTLPQMLAERRQYLCGVPFVCIPLIEDDRVSQTSHISNWTAEMCGAMHWSLSEKHLNIKPREPGRRVLFEVIGPDGTFVDTTLGYSDRWVDTFLPDTVSHANGNLHRISTPLSPVLSLKRGRDGITKSTSPEETDAERDIKRRKPNDEDRDETKGVNGNPDPAVVRPKTIRPFKMAFNNSDKASNANQDMREEVINPRDLGLDRLVPGSLPPPLRKGRVFLRFADPATGKEEEVWEWIPPSDQGPTFSLLNSTIWNPTQAKWRITATSRSLSHLEAWETKEKADWPTKVDGNILGRGRCEFEEDRSQWEMHFDNKNAEFPWIICWDEDFARWEWKLLQVSSGGMDKPTQTIS</sequence>